<dbReference type="InParanoid" id="C1EJ07"/>
<accession>C1EJ07</accession>
<evidence type="ECO:0000313" key="7">
    <source>
        <dbReference type="EMBL" id="ACO67954.1"/>
    </source>
</evidence>
<keyword evidence="2 5" id="KW-0812">Transmembrane</keyword>
<feature type="non-terminal residue" evidence="7">
    <location>
        <position position="266"/>
    </location>
</feature>
<keyword evidence="4 5" id="KW-0472">Membrane</keyword>
<dbReference type="RefSeq" id="XP_002506696.1">
    <property type="nucleotide sequence ID" value="XM_002506650.1"/>
</dbReference>
<dbReference type="AlphaFoldDB" id="C1EJ07"/>
<evidence type="ECO:0000256" key="1">
    <source>
        <dbReference type="ARBA" id="ARBA00004141"/>
    </source>
</evidence>
<dbReference type="OrthoDB" id="296386at2759"/>
<feature type="transmembrane region" description="Helical" evidence="5">
    <location>
        <begin position="85"/>
        <end position="106"/>
    </location>
</feature>
<dbReference type="KEGG" id="mis:MICPUN_89135"/>
<evidence type="ECO:0000256" key="5">
    <source>
        <dbReference type="SAM" id="Phobius"/>
    </source>
</evidence>
<dbReference type="GeneID" id="8249629"/>
<dbReference type="EMBL" id="CP001334">
    <property type="protein sequence ID" value="ACO67954.1"/>
    <property type="molecule type" value="Genomic_DNA"/>
</dbReference>
<organism evidence="7 8">
    <name type="scientific">Micromonas commoda (strain RCC299 / NOUM17 / CCMP2709)</name>
    <name type="common">Picoplanktonic green alga</name>
    <dbReference type="NCBI Taxonomy" id="296587"/>
    <lineage>
        <taxon>Eukaryota</taxon>
        <taxon>Viridiplantae</taxon>
        <taxon>Chlorophyta</taxon>
        <taxon>Mamiellophyceae</taxon>
        <taxon>Mamiellales</taxon>
        <taxon>Mamiellaceae</taxon>
        <taxon>Micromonas</taxon>
    </lineage>
</organism>
<dbReference type="InterPro" id="IPR007632">
    <property type="entry name" value="Anoctamin"/>
</dbReference>
<keyword evidence="8" id="KW-1185">Reference proteome</keyword>
<protein>
    <recommendedName>
        <fullName evidence="6">Anoctamin transmembrane domain-containing protein</fullName>
    </recommendedName>
</protein>
<dbReference type="OMA" id="WITVICE"/>
<feature type="domain" description="Anoctamin transmembrane" evidence="6">
    <location>
        <begin position="29"/>
        <end position="266"/>
    </location>
</feature>
<reference evidence="7 8" key="1">
    <citation type="journal article" date="2009" name="Science">
        <title>Green evolution and dynamic adaptations revealed by genomes of the marine picoeukaryotes Micromonas.</title>
        <authorList>
            <person name="Worden A.Z."/>
            <person name="Lee J.H."/>
            <person name="Mock T."/>
            <person name="Rouze P."/>
            <person name="Simmons M.P."/>
            <person name="Aerts A.L."/>
            <person name="Allen A.E."/>
            <person name="Cuvelier M.L."/>
            <person name="Derelle E."/>
            <person name="Everett M.V."/>
            <person name="Foulon E."/>
            <person name="Grimwood J."/>
            <person name="Gundlach H."/>
            <person name="Henrissat B."/>
            <person name="Napoli C."/>
            <person name="McDonald S.M."/>
            <person name="Parker M.S."/>
            <person name="Rombauts S."/>
            <person name="Salamov A."/>
            <person name="Von Dassow P."/>
            <person name="Badger J.H."/>
            <person name="Coutinho P.M."/>
            <person name="Demir E."/>
            <person name="Dubchak I."/>
            <person name="Gentemann C."/>
            <person name="Eikrem W."/>
            <person name="Gready J.E."/>
            <person name="John U."/>
            <person name="Lanier W."/>
            <person name="Lindquist E.A."/>
            <person name="Lucas S."/>
            <person name="Mayer K.F."/>
            <person name="Moreau H."/>
            <person name="Not F."/>
            <person name="Otillar R."/>
            <person name="Panaud O."/>
            <person name="Pangilinan J."/>
            <person name="Paulsen I."/>
            <person name="Piegu B."/>
            <person name="Poliakov A."/>
            <person name="Robbens S."/>
            <person name="Schmutz J."/>
            <person name="Toulza E."/>
            <person name="Wyss T."/>
            <person name="Zelensky A."/>
            <person name="Zhou K."/>
            <person name="Armbrust E.V."/>
            <person name="Bhattacharya D."/>
            <person name="Goodenough U.W."/>
            <person name="Van de Peer Y."/>
            <person name="Grigoriev I.V."/>
        </authorList>
    </citation>
    <scope>NUCLEOTIDE SEQUENCE [LARGE SCALE GENOMIC DNA]</scope>
    <source>
        <strain evidence="8">RCC299 / NOUM17</strain>
    </source>
</reference>
<sequence>MLVAVTICGTLQYLVLELTLNYGDEGLGDPSNPNYDSWYNFEYKVLGGVITGVILPIFNVVYQMLARVLTRWENHRREVKHTDALVVKFFVVESFNAYFSLFYIAFVKENIYHLSVQLGSMIATKFIVDQFVEYGFPALLNRLKKGRKRWYMNRAGVSSHHAGRKGFLTEEEASFEQSTLPQVRDLYLEYAEMCIQYGYLVMFAPVFPVCFLLAAANNVQEIRGDLMKIVYLGRRPVPRAAKDIGVWYVFLKLFTFVACFTNAGII</sequence>
<dbReference type="GO" id="GO:0016020">
    <property type="term" value="C:membrane"/>
    <property type="evidence" value="ECO:0007669"/>
    <property type="project" value="UniProtKB-SubCell"/>
</dbReference>
<dbReference type="eggNOG" id="KOG2513">
    <property type="taxonomic scope" value="Eukaryota"/>
</dbReference>
<dbReference type="InterPro" id="IPR049452">
    <property type="entry name" value="Anoctamin_TM"/>
</dbReference>
<evidence type="ECO:0000313" key="8">
    <source>
        <dbReference type="Proteomes" id="UP000002009"/>
    </source>
</evidence>
<dbReference type="GO" id="GO:0005254">
    <property type="term" value="F:chloride channel activity"/>
    <property type="evidence" value="ECO:0007669"/>
    <property type="project" value="TreeGrafter"/>
</dbReference>
<gene>
    <name evidence="7" type="ORF">MICPUN_89135</name>
</gene>
<dbReference type="PANTHER" id="PTHR12308:SF73">
    <property type="entry name" value="ANOCTAMIN"/>
    <property type="match status" value="1"/>
</dbReference>
<evidence type="ECO:0000256" key="3">
    <source>
        <dbReference type="ARBA" id="ARBA00022989"/>
    </source>
</evidence>
<dbReference type="PANTHER" id="PTHR12308">
    <property type="entry name" value="ANOCTAMIN"/>
    <property type="match status" value="1"/>
</dbReference>
<dbReference type="Pfam" id="PF04547">
    <property type="entry name" value="Anoctamin"/>
    <property type="match status" value="1"/>
</dbReference>
<keyword evidence="3 5" id="KW-1133">Transmembrane helix</keyword>
<feature type="transmembrane region" description="Helical" evidence="5">
    <location>
        <begin position="244"/>
        <end position="265"/>
    </location>
</feature>
<feature type="transmembrane region" description="Helical" evidence="5">
    <location>
        <begin position="45"/>
        <end position="65"/>
    </location>
</feature>
<dbReference type="Proteomes" id="UP000002009">
    <property type="component" value="Chromosome 16"/>
</dbReference>
<evidence type="ECO:0000256" key="2">
    <source>
        <dbReference type="ARBA" id="ARBA00022692"/>
    </source>
</evidence>
<evidence type="ECO:0000256" key="4">
    <source>
        <dbReference type="ARBA" id="ARBA00023136"/>
    </source>
</evidence>
<feature type="transmembrane region" description="Helical" evidence="5">
    <location>
        <begin position="197"/>
        <end position="216"/>
    </location>
</feature>
<proteinExistence type="predicted"/>
<name>C1EJ07_MICCC</name>
<evidence type="ECO:0000259" key="6">
    <source>
        <dbReference type="Pfam" id="PF04547"/>
    </source>
</evidence>
<comment type="subcellular location">
    <subcellularLocation>
        <location evidence="1">Membrane</location>
        <topology evidence="1">Multi-pass membrane protein</topology>
    </subcellularLocation>
</comment>